<protein>
    <recommendedName>
        <fullName evidence="1">Ferritin light chain</fullName>
    </recommendedName>
</protein>
<dbReference type="PANTHER" id="PTHR11431:SF47">
    <property type="entry name" value="FERRITIN LIGHT CHAIN"/>
    <property type="match status" value="1"/>
</dbReference>
<dbReference type="GO" id="GO:0008198">
    <property type="term" value="F:ferrous iron binding"/>
    <property type="evidence" value="ECO:0007669"/>
    <property type="project" value="TreeGrafter"/>
</dbReference>
<name>A0AB34GHD8_ESCRO</name>
<dbReference type="GO" id="GO:0006826">
    <property type="term" value="P:iron ion transport"/>
    <property type="evidence" value="ECO:0007669"/>
    <property type="project" value="InterPro"/>
</dbReference>
<gene>
    <name evidence="5" type="ORF">J1605_012677</name>
</gene>
<dbReference type="InterPro" id="IPR012347">
    <property type="entry name" value="Ferritin-like"/>
</dbReference>
<evidence type="ECO:0000256" key="2">
    <source>
        <dbReference type="ARBA" id="ARBA00044942"/>
    </source>
</evidence>
<dbReference type="InterPro" id="IPR009078">
    <property type="entry name" value="Ferritin-like_SF"/>
</dbReference>
<sequence>MEAIVYCLVNLHLLTSYTHFFLGFYSDHEDVALRMENQHSGCTFFQDLQKLSHDERCKTLDTMEASVALEKNLN</sequence>
<organism evidence="5 6">
    <name type="scientific">Eschrichtius robustus</name>
    <name type="common">California gray whale</name>
    <name type="synonym">Eschrichtius gibbosus</name>
    <dbReference type="NCBI Taxonomy" id="9764"/>
    <lineage>
        <taxon>Eukaryota</taxon>
        <taxon>Metazoa</taxon>
        <taxon>Chordata</taxon>
        <taxon>Craniata</taxon>
        <taxon>Vertebrata</taxon>
        <taxon>Euteleostomi</taxon>
        <taxon>Mammalia</taxon>
        <taxon>Eutheria</taxon>
        <taxon>Laurasiatheria</taxon>
        <taxon>Artiodactyla</taxon>
        <taxon>Whippomorpha</taxon>
        <taxon>Cetacea</taxon>
        <taxon>Mysticeti</taxon>
        <taxon>Eschrichtiidae</taxon>
        <taxon>Eschrichtius</taxon>
    </lineage>
</organism>
<dbReference type="Proteomes" id="UP001159641">
    <property type="component" value="Unassembled WGS sequence"/>
</dbReference>
<dbReference type="InterPro" id="IPR001519">
    <property type="entry name" value="Ferritin"/>
</dbReference>
<proteinExistence type="predicted"/>
<comment type="subcellular location">
    <subcellularLocation>
        <location evidence="2">Autolysosome</location>
    </subcellularLocation>
</comment>
<evidence type="ECO:0000256" key="4">
    <source>
        <dbReference type="ARBA" id="ARBA00047045"/>
    </source>
</evidence>
<dbReference type="GO" id="GO:0044754">
    <property type="term" value="C:autolysosome"/>
    <property type="evidence" value="ECO:0007669"/>
    <property type="project" value="UniProtKB-SubCell"/>
</dbReference>
<keyword evidence="6" id="KW-1185">Reference proteome</keyword>
<dbReference type="AlphaFoldDB" id="A0AB34GHD8"/>
<dbReference type="EMBL" id="JAIQCJ010002225">
    <property type="protein sequence ID" value="KAJ8779388.1"/>
    <property type="molecule type" value="Genomic_DNA"/>
</dbReference>
<evidence type="ECO:0000256" key="3">
    <source>
        <dbReference type="ARBA" id="ARBA00045578"/>
    </source>
</evidence>
<dbReference type="PANTHER" id="PTHR11431">
    <property type="entry name" value="FERRITIN"/>
    <property type="match status" value="1"/>
</dbReference>
<dbReference type="GO" id="GO:0006879">
    <property type="term" value="P:intracellular iron ion homeostasis"/>
    <property type="evidence" value="ECO:0007669"/>
    <property type="project" value="InterPro"/>
</dbReference>
<evidence type="ECO:0000313" key="6">
    <source>
        <dbReference type="Proteomes" id="UP001159641"/>
    </source>
</evidence>
<comment type="subunit">
    <text evidence="4">Oligomer of 24 subunits. There are two types of subunits: L (light) chain and H (heavy) chain. The major chain can be light or heavy, depending on the species and tissue type. The functional molecule forms a roughly spherical shell with a diameter of 12 nm and contains a central cavity into which the insoluble mineral iron core is deposited. Interacts with NCOA4.</text>
</comment>
<accession>A0AB34GHD8</accession>
<evidence type="ECO:0000313" key="5">
    <source>
        <dbReference type="EMBL" id="KAJ8779388.1"/>
    </source>
</evidence>
<comment type="function">
    <text evidence="3">Stores iron in a soluble, non-toxic, readily available form. Important for iron homeostasis. Iron is taken up in the ferrous form and deposited as ferric hydroxides after oxidation. Also plays a role in delivery of iron to cells. Mediates iron uptake in capsule cells of the developing kidney. Delivery to lysosomes by the cargo receptor NCOA4 for autophagic degradation and release or iron.</text>
</comment>
<reference evidence="5 6" key="1">
    <citation type="submission" date="2022-11" db="EMBL/GenBank/DDBJ databases">
        <title>Whole genome sequence of Eschrichtius robustus ER-17-0199.</title>
        <authorList>
            <person name="Bruniche-Olsen A."/>
            <person name="Black A.N."/>
            <person name="Fields C.J."/>
            <person name="Walden K."/>
            <person name="Dewoody J.A."/>
        </authorList>
    </citation>
    <scope>NUCLEOTIDE SEQUENCE [LARGE SCALE GENOMIC DNA]</scope>
    <source>
        <strain evidence="5">ER-17-0199</strain>
        <tissue evidence="5">Blubber</tissue>
    </source>
</reference>
<dbReference type="Gene3D" id="1.20.1260.10">
    <property type="match status" value="1"/>
</dbReference>
<evidence type="ECO:0000256" key="1">
    <source>
        <dbReference type="ARBA" id="ARBA00040044"/>
    </source>
</evidence>
<dbReference type="GO" id="GO:0008199">
    <property type="term" value="F:ferric iron binding"/>
    <property type="evidence" value="ECO:0007669"/>
    <property type="project" value="InterPro"/>
</dbReference>
<dbReference type="SUPFAM" id="SSF47240">
    <property type="entry name" value="Ferritin-like"/>
    <property type="match status" value="1"/>
</dbReference>
<comment type="caution">
    <text evidence="5">The sequence shown here is derived from an EMBL/GenBank/DDBJ whole genome shotgun (WGS) entry which is preliminary data.</text>
</comment>